<reference evidence="9" key="1">
    <citation type="submission" date="2017-01" db="EMBL/GenBank/DDBJ databases">
        <authorList>
            <person name="Varghese N."/>
            <person name="Submissions S."/>
        </authorList>
    </citation>
    <scope>NUCLEOTIDE SEQUENCE [LARGE SCALE GENOMIC DNA]</scope>
    <source>
        <strain evidence="9">DSM 23127</strain>
    </source>
</reference>
<dbReference type="GO" id="GO:0004644">
    <property type="term" value="F:phosphoribosylglycinamide formyltransferase activity"/>
    <property type="evidence" value="ECO:0007669"/>
    <property type="project" value="UniProtKB-UniRule"/>
</dbReference>
<dbReference type="InterPro" id="IPR036477">
    <property type="entry name" value="Formyl_transf_N_sf"/>
</dbReference>
<comment type="similarity">
    <text evidence="4 6">Belongs to the GART family.</text>
</comment>
<evidence type="ECO:0000256" key="6">
    <source>
        <dbReference type="HAMAP-Rule" id="MF_01930"/>
    </source>
</evidence>
<dbReference type="UniPathway" id="UPA00074">
    <property type="reaction ID" value="UER00126"/>
</dbReference>
<dbReference type="InterPro" id="IPR002376">
    <property type="entry name" value="Formyl_transf_N"/>
</dbReference>
<dbReference type="InterPro" id="IPR001555">
    <property type="entry name" value="GART_AS"/>
</dbReference>
<feature type="domain" description="Formyl transferase N-terminal" evidence="7">
    <location>
        <begin position="3"/>
        <end position="182"/>
    </location>
</feature>
<name>A0A1N7KCN1_9BACI</name>
<dbReference type="PROSITE" id="PS00373">
    <property type="entry name" value="GART"/>
    <property type="match status" value="1"/>
</dbReference>
<feature type="binding site" evidence="6">
    <location>
        <begin position="90"/>
        <end position="93"/>
    </location>
    <ligand>
        <name>(6R)-10-formyltetrahydrofolate</name>
        <dbReference type="ChEBI" id="CHEBI:195366"/>
    </ligand>
</feature>
<protein>
    <recommendedName>
        <fullName evidence="6">Phosphoribosylglycinamide formyltransferase</fullName>
        <ecNumber evidence="6">2.1.2.2</ecNumber>
    </recommendedName>
    <alternativeName>
        <fullName evidence="6">5'-phosphoribosylglycinamide transformylase</fullName>
    </alternativeName>
    <alternativeName>
        <fullName evidence="6">GAR transformylase</fullName>
        <shortName evidence="6">GART</shortName>
    </alternativeName>
</protein>
<dbReference type="Gene3D" id="3.40.50.170">
    <property type="entry name" value="Formyl transferase, N-terminal domain"/>
    <property type="match status" value="1"/>
</dbReference>
<dbReference type="NCBIfam" id="TIGR00639">
    <property type="entry name" value="PurN"/>
    <property type="match status" value="1"/>
</dbReference>
<evidence type="ECO:0000256" key="1">
    <source>
        <dbReference type="ARBA" id="ARBA00005054"/>
    </source>
</evidence>
<feature type="binding site" evidence="6">
    <location>
        <position position="65"/>
    </location>
    <ligand>
        <name>(6R)-10-formyltetrahydrofolate</name>
        <dbReference type="ChEBI" id="CHEBI:195366"/>
    </ligand>
</feature>
<keyword evidence="9" id="KW-1185">Reference proteome</keyword>
<dbReference type="STRING" id="570947.SAMN05421687_11050"/>
<keyword evidence="3 6" id="KW-0658">Purine biosynthesis</keyword>
<evidence type="ECO:0000256" key="3">
    <source>
        <dbReference type="ARBA" id="ARBA00022755"/>
    </source>
</evidence>
<dbReference type="InterPro" id="IPR004607">
    <property type="entry name" value="GART"/>
</dbReference>
<dbReference type="EMBL" id="FTOC01000010">
    <property type="protein sequence ID" value="SIS59357.1"/>
    <property type="molecule type" value="Genomic_DNA"/>
</dbReference>
<evidence type="ECO:0000313" key="9">
    <source>
        <dbReference type="Proteomes" id="UP000187608"/>
    </source>
</evidence>
<dbReference type="FunFam" id="3.40.50.170:FF:000007">
    <property type="entry name" value="Phosphoribosylglycinamide formyltransferase"/>
    <property type="match status" value="1"/>
</dbReference>
<evidence type="ECO:0000256" key="4">
    <source>
        <dbReference type="ARBA" id="ARBA00038440"/>
    </source>
</evidence>
<dbReference type="RefSeq" id="WP_076560213.1">
    <property type="nucleotide sequence ID" value="NZ_FTOC01000010.1"/>
</dbReference>
<evidence type="ECO:0000259" key="7">
    <source>
        <dbReference type="Pfam" id="PF00551"/>
    </source>
</evidence>
<dbReference type="GO" id="GO:0006189">
    <property type="term" value="P:'de novo' IMP biosynthetic process"/>
    <property type="evidence" value="ECO:0007669"/>
    <property type="project" value="UniProtKB-UniRule"/>
</dbReference>
<dbReference type="Pfam" id="PF00551">
    <property type="entry name" value="Formyl_trans_N"/>
    <property type="match status" value="1"/>
</dbReference>
<feature type="binding site" evidence="6">
    <location>
        <begin position="12"/>
        <end position="14"/>
    </location>
    <ligand>
        <name>N(1)-(5-phospho-beta-D-ribosyl)glycinamide</name>
        <dbReference type="ChEBI" id="CHEBI:143788"/>
    </ligand>
</feature>
<dbReference type="SUPFAM" id="SSF53328">
    <property type="entry name" value="Formyltransferase"/>
    <property type="match status" value="1"/>
</dbReference>
<dbReference type="EC" id="2.1.2.2" evidence="6"/>
<dbReference type="AlphaFoldDB" id="A0A1N7KCN1"/>
<dbReference type="GO" id="GO:0005829">
    <property type="term" value="C:cytosol"/>
    <property type="evidence" value="ECO:0007669"/>
    <property type="project" value="TreeGrafter"/>
</dbReference>
<gene>
    <name evidence="6" type="primary">purN</name>
    <name evidence="8" type="ORF">SAMN05421687_11050</name>
</gene>
<comment type="pathway">
    <text evidence="1 6">Purine metabolism; IMP biosynthesis via de novo pathway; N(2)-formyl-N(1)-(5-phospho-D-ribosyl)glycinamide from N(1)-(5-phospho-D-ribosyl)glycinamide (10-formyl THF route): step 1/1.</text>
</comment>
<keyword evidence="2 6" id="KW-0808">Transferase</keyword>
<feature type="site" description="Raises pKa of active site His" evidence="6">
    <location>
        <position position="145"/>
    </location>
</feature>
<dbReference type="OrthoDB" id="9806170at2"/>
<dbReference type="Proteomes" id="UP000187608">
    <property type="component" value="Unassembled WGS sequence"/>
</dbReference>
<dbReference type="PANTHER" id="PTHR43369">
    <property type="entry name" value="PHOSPHORIBOSYLGLYCINAMIDE FORMYLTRANSFERASE"/>
    <property type="match status" value="1"/>
</dbReference>
<proteinExistence type="inferred from homology"/>
<dbReference type="CDD" id="cd08645">
    <property type="entry name" value="FMT_core_GART"/>
    <property type="match status" value="1"/>
</dbReference>
<evidence type="ECO:0000256" key="5">
    <source>
        <dbReference type="ARBA" id="ARBA00047664"/>
    </source>
</evidence>
<evidence type="ECO:0000256" key="2">
    <source>
        <dbReference type="ARBA" id="ARBA00022679"/>
    </source>
</evidence>
<organism evidence="8 9">
    <name type="scientific">Salimicrobium flavidum</name>
    <dbReference type="NCBI Taxonomy" id="570947"/>
    <lineage>
        <taxon>Bacteria</taxon>
        <taxon>Bacillati</taxon>
        <taxon>Bacillota</taxon>
        <taxon>Bacilli</taxon>
        <taxon>Bacillales</taxon>
        <taxon>Bacillaceae</taxon>
        <taxon>Salimicrobium</taxon>
    </lineage>
</organism>
<feature type="binding site" evidence="6">
    <location>
        <position position="107"/>
    </location>
    <ligand>
        <name>(6R)-10-formyltetrahydrofolate</name>
        <dbReference type="ChEBI" id="CHEBI:195366"/>
    </ligand>
</feature>
<dbReference type="HAMAP" id="MF_01930">
    <property type="entry name" value="PurN"/>
    <property type="match status" value="1"/>
</dbReference>
<comment type="function">
    <text evidence="6">Catalyzes the transfer of a formyl group from 10-formyltetrahydrofolate to 5-phospho-ribosyl-glycinamide (GAR), producing 5-phospho-ribosyl-N-formylglycinamide (FGAR) and tetrahydrofolate.</text>
</comment>
<comment type="catalytic activity">
    <reaction evidence="5 6">
        <text>N(1)-(5-phospho-beta-D-ribosyl)glycinamide + (6R)-10-formyltetrahydrofolate = N(2)-formyl-N(1)-(5-phospho-beta-D-ribosyl)glycinamide + (6S)-5,6,7,8-tetrahydrofolate + H(+)</text>
        <dbReference type="Rhea" id="RHEA:15053"/>
        <dbReference type="ChEBI" id="CHEBI:15378"/>
        <dbReference type="ChEBI" id="CHEBI:57453"/>
        <dbReference type="ChEBI" id="CHEBI:143788"/>
        <dbReference type="ChEBI" id="CHEBI:147286"/>
        <dbReference type="ChEBI" id="CHEBI:195366"/>
        <dbReference type="EC" id="2.1.2.2"/>
    </reaction>
</comment>
<evidence type="ECO:0000313" key="8">
    <source>
        <dbReference type="EMBL" id="SIS59357.1"/>
    </source>
</evidence>
<dbReference type="PANTHER" id="PTHR43369:SF2">
    <property type="entry name" value="PHOSPHORIBOSYLGLYCINAMIDE FORMYLTRANSFERASE"/>
    <property type="match status" value="1"/>
</dbReference>
<feature type="active site" description="Proton donor" evidence="6">
    <location>
        <position position="109"/>
    </location>
</feature>
<sequence length="202" mass="21977">MTNIAVFASGTGTNLDALLGAIDRGEVEGEVSLLVSDKPSSKAVEKAKTRGIEVLSFQPSDFNGKAAYEQVILGACREHDIEWIVLAGFMRLIGTTLLTPFEGRILNVHPSLLPAFPGKDAVGQAFDEGVEVTGVTVHLVDEGMDTGPILEQQEVRIEAEDTKETVQQRIQKVEHVLYPKVVGELVKGEGKYDKASITERFR</sequence>
<accession>A0A1N7KCN1</accession>